<reference evidence="1 2" key="1">
    <citation type="submission" date="2018-12" db="EMBL/GenBank/DDBJ databases">
        <authorList>
            <person name="Yang E."/>
        </authorList>
    </citation>
    <scope>NUCLEOTIDE SEQUENCE [LARGE SCALE GENOMIC DNA]</scope>
    <source>
        <strain evidence="1 2">SOD</strain>
    </source>
</reference>
<protein>
    <submittedName>
        <fullName evidence="1">Uncharacterized protein</fullName>
    </submittedName>
</protein>
<comment type="caution">
    <text evidence="1">The sequence shown here is derived from an EMBL/GenBank/DDBJ whole genome shotgun (WGS) entry which is preliminary data.</text>
</comment>
<gene>
    <name evidence="1" type="ORF">EJB06_07445</name>
</gene>
<evidence type="ECO:0000313" key="2">
    <source>
        <dbReference type="Proteomes" id="UP000278085"/>
    </source>
</evidence>
<dbReference type="OrthoDB" id="8754298at2"/>
<dbReference type="Proteomes" id="UP000278085">
    <property type="component" value="Unassembled WGS sequence"/>
</dbReference>
<evidence type="ECO:0000313" key="1">
    <source>
        <dbReference type="EMBL" id="RSZ60005.1"/>
    </source>
</evidence>
<proteinExistence type="predicted"/>
<name>A0A430HR58_9BURK</name>
<keyword evidence="2" id="KW-1185">Reference proteome</keyword>
<dbReference type="EMBL" id="RXLQ01000003">
    <property type="protein sequence ID" value="RSZ60005.1"/>
    <property type="molecule type" value="Genomic_DNA"/>
</dbReference>
<accession>A0A430HR58</accession>
<dbReference type="RefSeq" id="WP_126073365.1">
    <property type="nucleotide sequence ID" value="NZ_CP051166.1"/>
</dbReference>
<organism evidence="1 2">
    <name type="scientific">Massilia atriviolacea</name>
    <dbReference type="NCBI Taxonomy" id="2495579"/>
    <lineage>
        <taxon>Bacteria</taxon>
        <taxon>Pseudomonadati</taxon>
        <taxon>Pseudomonadota</taxon>
        <taxon>Betaproteobacteria</taxon>
        <taxon>Burkholderiales</taxon>
        <taxon>Oxalobacteraceae</taxon>
        <taxon>Telluria group</taxon>
        <taxon>Massilia</taxon>
    </lineage>
</organism>
<sequence>MKKPRNKRYRPKPVSLNPLSEVFGGMSGDHASHLRVLNIRNHAAMAALTTGTGGREEWDLLVGAINIANVMCEQGIGDEFRAETIAGRDALMAVGKRAMTMGRFVFRGDELAAMNKALACHDTQLENVRAIDIDRASNEVIRRIRHGINSTNVRAELARDAAQQ</sequence>
<dbReference type="AlphaFoldDB" id="A0A430HR58"/>